<evidence type="ECO:0000313" key="3">
    <source>
        <dbReference type="Proteomes" id="UP000285301"/>
    </source>
</evidence>
<evidence type="ECO:0000256" key="1">
    <source>
        <dbReference type="SAM" id="MobiDB-lite"/>
    </source>
</evidence>
<gene>
    <name evidence="2" type="ORF">B4U79_04600</name>
</gene>
<dbReference type="EMBL" id="NCKU01014667">
    <property type="protein sequence ID" value="RWR99545.1"/>
    <property type="molecule type" value="Genomic_DNA"/>
</dbReference>
<comment type="caution">
    <text evidence="2">The sequence shown here is derived from an EMBL/GenBank/DDBJ whole genome shotgun (WGS) entry which is preliminary data.</text>
</comment>
<feature type="non-terminal residue" evidence="2">
    <location>
        <position position="108"/>
    </location>
</feature>
<evidence type="ECO:0000313" key="2">
    <source>
        <dbReference type="EMBL" id="RWR99545.1"/>
    </source>
</evidence>
<dbReference type="Proteomes" id="UP000285301">
    <property type="component" value="Unassembled WGS sequence"/>
</dbReference>
<organism evidence="2 3">
    <name type="scientific">Dinothrombium tinctorium</name>
    <dbReference type="NCBI Taxonomy" id="1965070"/>
    <lineage>
        <taxon>Eukaryota</taxon>
        <taxon>Metazoa</taxon>
        <taxon>Ecdysozoa</taxon>
        <taxon>Arthropoda</taxon>
        <taxon>Chelicerata</taxon>
        <taxon>Arachnida</taxon>
        <taxon>Acari</taxon>
        <taxon>Acariformes</taxon>
        <taxon>Trombidiformes</taxon>
        <taxon>Prostigmata</taxon>
        <taxon>Anystina</taxon>
        <taxon>Parasitengona</taxon>
        <taxon>Trombidioidea</taxon>
        <taxon>Trombidiidae</taxon>
        <taxon>Dinothrombium</taxon>
    </lineage>
</organism>
<feature type="region of interest" description="Disordered" evidence="1">
    <location>
        <begin position="80"/>
        <end position="108"/>
    </location>
</feature>
<name>A0A443Q948_9ACAR</name>
<keyword evidence="3" id="KW-1185">Reference proteome</keyword>
<feature type="non-terminal residue" evidence="2">
    <location>
        <position position="1"/>
    </location>
</feature>
<accession>A0A443Q948</accession>
<reference evidence="2 3" key="1">
    <citation type="journal article" date="2018" name="Gigascience">
        <title>Genomes of trombidid mites reveal novel predicted allergens and laterally-transferred genes associated with secondary metabolism.</title>
        <authorList>
            <person name="Dong X."/>
            <person name="Chaisiri K."/>
            <person name="Xia D."/>
            <person name="Armstrong S.D."/>
            <person name="Fang Y."/>
            <person name="Donnelly M.J."/>
            <person name="Kadowaki T."/>
            <person name="McGarry J.W."/>
            <person name="Darby A.C."/>
            <person name="Makepeace B.L."/>
        </authorList>
    </citation>
    <scope>NUCLEOTIDE SEQUENCE [LARGE SCALE GENOMIC DNA]</scope>
    <source>
        <strain evidence="2">UoL-WK</strain>
    </source>
</reference>
<protein>
    <submittedName>
        <fullName evidence="2">Uncharacterized protein</fullName>
    </submittedName>
</protein>
<feature type="compositionally biased region" description="Basic and acidic residues" evidence="1">
    <location>
        <begin position="90"/>
        <end position="108"/>
    </location>
</feature>
<sequence>NERYSYPQCKQLGNLDDYCYVDNTPSNVSLTYPNGDVLKASAIEVRSECWWSGCQPYSWRDRGCFPEDAWQKVESKPCNGGDMYKCCSKTKSEGKGGSNSERDGSHSK</sequence>
<dbReference type="OrthoDB" id="6408184at2759"/>
<dbReference type="AlphaFoldDB" id="A0A443Q948"/>
<proteinExistence type="predicted"/>